<dbReference type="SUPFAM" id="SSF51182">
    <property type="entry name" value="RmlC-like cupins"/>
    <property type="match status" value="1"/>
</dbReference>
<dbReference type="InterPro" id="IPR014710">
    <property type="entry name" value="RmlC-like_jellyroll"/>
</dbReference>
<dbReference type="STRING" id="1666911.HLUCCA11_08040"/>
<dbReference type="AlphaFoldDB" id="A0A0N8KNC5"/>
<dbReference type="Proteomes" id="UP000050465">
    <property type="component" value="Unassembled WGS sequence"/>
</dbReference>
<evidence type="ECO:0000259" key="1">
    <source>
        <dbReference type="Pfam" id="PF07883"/>
    </source>
</evidence>
<evidence type="ECO:0000313" key="3">
    <source>
        <dbReference type="Proteomes" id="UP000050465"/>
    </source>
</evidence>
<gene>
    <name evidence="2" type="ORF">HLUCCA11_08040</name>
</gene>
<dbReference type="EMBL" id="LJZR01000008">
    <property type="protein sequence ID" value="KPQ36154.1"/>
    <property type="molecule type" value="Genomic_DNA"/>
</dbReference>
<dbReference type="PATRIC" id="fig|1666911.3.peg.3922"/>
<dbReference type="InterPro" id="IPR011051">
    <property type="entry name" value="RmlC_Cupin_sf"/>
</dbReference>
<evidence type="ECO:0000313" key="2">
    <source>
        <dbReference type="EMBL" id="KPQ36154.1"/>
    </source>
</evidence>
<accession>A0A0N8KNC5</accession>
<dbReference type="Gene3D" id="2.60.120.10">
    <property type="entry name" value="Jelly Rolls"/>
    <property type="match status" value="1"/>
</dbReference>
<organism evidence="2 3">
    <name type="scientific">Phormidesmis priestleyi Ana</name>
    <dbReference type="NCBI Taxonomy" id="1666911"/>
    <lineage>
        <taxon>Bacteria</taxon>
        <taxon>Bacillati</taxon>
        <taxon>Cyanobacteriota</taxon>
        <taxon>Cyanophyceae</taxon>
        <taxon>Leptolyngbyales</taxon>
        <taxon>Leptolyngbyaceae</taxon>
        <taxon>Phormidesmis</taxon>
    </lineage>
</organism>
<protein>
    <submittedName>
        <fullName evidence="2">Cupin domain</fullName>
    </submittedName>
</protein>
<comment type="caution">
    <text evidence="2">The sequence shown here is derived from an EMBL/GenBank/DDBJ whole genome shotgun (WGS) entry which is preliminary data.</text>
</comment>
<reference evidence="2 3" key="1">
    <citation type="submission" date="2015-09" db="EMBL/GenBank/DDBJ databases">
        <title>Identification and resolution of microdiversity through metagenomic sequencing of parallel consortia.</title>
        <authorList>
            <person name="Nelson W.C."/>
            <person name="Romine M.F."/>
            <person name="Lindemann S.R."/>
        </authorList>
    </citation>
    <scope>NUCLEOTIDE SEQUENCE [LARGE SCALE GENOMIC DNA]</scope>
    <source>
        <strain evidence="2">Ana</strain>
    </source>
</reference>
<dbReference type="Pfam" id="PF07883">
    <property type="entry name" value="Cupin_2"/>
    <property type="match status" value="1"/>
</dbReference>
<sequence length="112" mass="12339">MKADNLTVDTDSANTGSMGEKLLISGDQIALRMWDEKPGDAEKKSSRMSSYETVGYVIEGRAELTIDGKALLLEPGVSWIVPQNSEHSYRILEPFRAVEATHPPARGYRTGQ</sequence>
<feature type="domain" description="Cupin type-2" evidence="1">
    <location>
        <begin position="37"/>
        <end position="94"/>
    </location>
</feature>
<name>A0A0N8KNC5_9CYAN</name>
<proteinExistence type="predicted"/>
<dbReference type="InterPro" id="IPR013096">
    <property type="entry name" value="Cupin_2"/>
</dbReference>